<feature type="non-terminal residue" evidence="4">
    <location>
        <position position="51"/>
    </location>
</feature>
<evidence type="ECO:0000313" key="5">
    <source>
        <dbReference type="Proteomes" id="UP001529510"/>
    </source>
</evidence>
<dbReference type="InterPro" id="IPR036772">
    <property type="entry name" value="SRCR-like_dom_sf"/>
</dbReference>
<accession>A0ABD0PSD0</accession>
<dbReference type="InterPro" id="IPR001190">
    <property type="entry name" value="SRCR"/>
</dbReference>
<evidence type="ECO:0000313" key="4">
    <source>
        <dbReference type="EMBL" id="KAL0176331.1"/>
    </source>
</evidence>
<comment type="caution">
    <text evidence="4">The sequence shown here is derived from an EMBL/GenBank/DDBJ whole genome shotgun (WGS) entry which is preliminary data.</text>
</comment>
<sequence length="51" mass="5838">MGPIYMNEVQCRGDEKSLWDCPHKSITAKDCKHMEDASVICNIPYMGFEKS</sequence>
<dbReference type="PANTHER" id="PTHR45817">
    <property type="entry name" value="LYSYL OXIDASE-LIKE-RELATED"/>
    <property type="match status" value="1"/>
</dbReference>
<keyword evidence="5" id="KW-1185">Reference proteome</keyword>
<dbReference type="EMBL" id="JAMKFB020000014">
    <property type="protein sequence ID" value="KAL0176331.1"/>
    <property type="molecule type" value="Genomic_DNA"/>
</dbReference>
<dbReference type="SUPFAM" id="SSF56487">
    <property type="entry name" value="SRCR-like"/>
    <property type="match status" value="1"/>
</dbReference>
<dbReference type="Gene3D" id="3.10.250.10">
    <property type="entry name" value="SRCR-like domain"/>
    <property type="match status" value="1"/>
</dbReference>
<keyword evidence="1 2" id="KW-1015">Disulfide bond</keyword>
<gene>
    <name evidence="4" type="ORF">M9458_028661</name>
</gene>
<evidence type="ECO:0000256" key="2">
    <source>
        <dbReference type="PROSITE-ProRule" id="PRU00196"/>
    </source>
</evidence>
<feature type="domain" description="SRCR" evidence="3">
    <location>
        <begin position="1"/>
        <end position="42"/>
    </location>
</feature>
<organism evidence="4 5">
    <name type="scientific">Cirrhinus mrigala</name>
    <name type="common">Mrigala</name>
    <dbReference type="NCBI Taxonomy" id="683832"/>
    <lineage>
        <taxon>Eukaryota</taxon>
        <taxon>Metazoa</taxon>
        <taxon>Chordata</taxon>
        <taxon>Craniata</taxon>
        <taxon>Vertebrata</taxon>
        <taxon>Euteleostomi</taxon>
        <taxon>Actinopterygii</taxon>
        <taxon>Neopterygii</taxon>
        <taxon>Teleostei</taxon>
        <taxon>Ostariophysi</taxon>
        <taxon>Cypriniformes</taxon>
        <taxon>Cyprinidae</taxon>
        <taxon>Labeoninae</taxon>
        <taxon>Labeonini</taxon>
        <taxon>Cirrhinus</taxon>
    </lineage>
</organism>
<dbReference type="Pfam" id="PF00530">
    <property type="entry name" value="SRCR"/>
    <property type="match status" value="1"/>
</dbReference>
<evidence type="ECO:0000256" key="1">
    <source>
        <dbReference type="ARBA" id="ARBA00023157"/>
    </source>
</evidence>
<protein>
    <recommendedName>
        <fullName evidence="3">SRCR domain-containing protein</fullName>
    </recommendedName>
</protein>
<dbReference type="PANTHER" id="PTHR45817:SF2">
    <property type="entry name" value="LYSYL OXIDASE HOMOLOG 3"/>
    <property type="match status" value="1"/>
</dbReference>
<comment type="caution">
    <text evidence="2">Lacks conserved residue(s) required for the propagation of feature annotation.</text>
</comment>
<name>A0ABD0PSD0_CIRMR</name>
<dbReference type="InterPro" id="IPR050912">
    <property type="entry name" value="LOX-like_protein"/>
</dbReference>
<evidence type="ECO:0000259" key="3">
    <source>
        <dbReference type="PROSITE" id="PS50287"/>
    </source>
</evidence>
<reference evidence="4 5" key="1">
    <citation type="submission" date="2024-05" db="EMBL/GenBank/DDBJ databases">
        <title>Genome sequencing and assembly of Indian major carp, Cirrhinus mrigala (Hamilton, 1822).</title>
        <authorList>
            <person name="Mohindra V."/>
            <person name="Chowdhury L.M."/>
            <person name="Lal K."/>
            <person name="Jena J.K."/>
        </authorList>
    </citation>
    <scope>NUCLEOTIDE SEQUENCE [LARGE SCALE GENOMIC DNA]</scope>
    <source>
        <strain evidence="4">CM1030</strain>
        <tissue evidence="4">Blood</tissue>
    </source>
</reference>
<dbReference type="AlphaFoldDB" id="A0ABD0PSD0"/>
<proteinExistence type="predicted"/>
<feature type="disulfide bond" evidence="2">
    <location>
        <begin position="11"/>
        <end position="21"/>
    </location>
</feature>
<dbReference type="PRINTS" id="PR00258">
    <property type="entry name" value="SPERACTRCPTR"/>
</dbReference>
<dbReference type="PROSITE" id="PS50287">
    <property type="entry name" value="SRCR_2"/>
    <property type="match status" value="1"/>
</dbReference>
<feature type="non-terminal residue" evidence="4">
    <location>
        <position position="1"/>
    </location>
</feature>
<dbReference type="Proteomes" id="UP001529510">
    <property type="component" value="Unassembled WGS sequence"/>
</dbReference>